<dbReference type="InterPro" id="IPR051011">
    <property type="entry name" value="Metal_resp_trans_reg"/>
</dbReference>
<keyword evidence="3" id="KW-0804">Transcription</keyword>
<dbReference type="GO" id="GO:0003677">
    <property type="term" value="F:DNA binding"/>
    <property type="evidence" value="ECO:0007669"/>
    <property type="project" value="UniProtKB-KW"/>
</dbReference>
<evidence type="ECO:0000313" key="5">
    <source>
        <dbReference type="EMBL" id="HIU94497.1"/>
    </source>
</evidence>
<dbReference type="InterPro" id="IPR001845">
    <property type="entry name" value="HTH_ArsR_DNA-bd_dom"/>
</dbReference>
<dbReference type="Pfam" id="PF01022">
    <property type="entry name" value="HTH_5"/>
    <property type="match status" value="1"/>
</dbReference>
<accession>A0A9D1STQ6</accession>
<evidence type="ECO:0000256" key="3">
    <source>
        <dbReference type="ARBA" id="ARBA00023163"/>
    </source>
</evidence>
<dbReference type="PROSITE" id="PS50987">
    <property type="entry name" value="HTH_ARSR_2"/>
    <property type="match status" value="1"/>
</dbReference>
<evidence type="ECO:0000256" key="1">
    <source>
        <dbReference type="ARBA" id="ARBA00023015"/>
    </source>
</evidence>
<dbReference type="InterPro" id="IPR011991">
    <property type="entry name" value="ArsR-like_HTH"/>
</dbReference>
<dbReference type="Proteomes" id="UP000824128">
    <property type="component" value="Unassembled WGS sequence"/>
</dbReference>
<reference evidence="5" key="1">
    <citation type="submission" date="2020-10" db="EMBL/GenBank/DDBJ databases">
        <authorList>
            <person name="Gilroy R."/>
        </authorList>
    </citation>
    <scope>NUCLEOTIDE SEQUENCE</scope>
    <source>
        <strain evidence="5">ChiGjej2B2-16831</strain>
    </source>
</reference>
<keyword evidence="2" id="KW-0238">DNA-binding</keyword>
<dbReference type="PANTHER" id="PTHR43132">
    <property type="entry name" value="ARSENICAL RESISTANCE OPERON REPRESSOR ARSR-RELATED"/>
    <property type="match status" value="1"/>
</dbReference>
<comment type="caution">
    <text evidence="5">The sequence shown here is derived from an EMBL/GenBank/DDBJ whole genome shotgun (WGS) entry which is preliminary data.</text>
</comment>
<evidence type="ECO:0000256" key="2">
    <source>
        <dbReference type="ARBA" id="ARBA00023125"/>
    </source>
</evidence>
<dbReference type="AlphaFoldDB" id="A0A9D1STQ6"/>
<dbReference type="SMART" id="SM00418">
    <property type="entry name" value="HTH_ARSR"/>
    <property type="match status" value="1"/>
</dbReference>
<organism evidence="5 6">
    <name type="scientific">Candidatus Aphodomorpha intestinavium</name>
    <dbReference type="NCBI Taxonomy" id="2840672"/>
    <lineage>
        <taxon>Bacteria</taxon>
        <taxon>Bacillati</taxon>
        <taxon>Bacillota</taxon>
        <taxon>Clostridia</taxon>
        <taxon>Eubacteriales</taxon>
        <taxon>Candidatus Aphodomorpha</taxon>
    </lineage>
</organism>
<dbReference type="SUPFAM" id="SSF46785">
    <property type="entry name" value="Winged helix' DNA-binding domain"/>
    <property type="match status" value="1"/>
</dbReference>
<dbReference type="PRINTS" id="PR00778">
    <property type="entry name" value="HTHARSR"/>
</dbReference>
<dbReference type="NCBIfam" id="NF033788">
    <property type="entry name" value="HTH_metalloreg"/>
    <property type="match status" value="1"/>
</dbReference>
<name>A0A9D1STQ6_9FIRM</name>
<dbReference type="EMBL" id="DVNZ01000156">
    <property type="protein sequence ID" value="HIU94497.1"/>
    <property type="molecule type" value="Genomic_DNA"/>
</dbReference>
<gene>
    <name evidence="5" type="ORF">IAD24_04985</name>
</gene>
<dbReference type="Gene3D" id="1.10.10.10">
    <property type="entry name" value="Winged helix-like DNA-binding domain superfamily/Winged helix DNA-binding domain"/>
    <property type="match status" value="1"/>
</dbReference>
<protein>
    <submittedName>
        <fullName evidence="5">Helix-turn-helix transcriptional regulator</fullName>
    </submittedName>
</protein>
<reference evidence="5" key="2">
    <citation type="journal article" date="2021" name="PeerJ">
        <title>Extensive microbial diversity within the chicken gut microbiome revealed by metagenomics and culture.</title>
        <authorList>
            <person name="Gilroy R."/>
            <person name="Ravi A."/>
            <person name="Getino M."/>
            <person name="Pursley I."/>
            <person name="Horton D.L."/>
            <person name="Alikhan N.F."/>
            <person name="Baker D."/>
            <person name="Gharbi K."/>
            <person name="Hall N."/>
            <person name="Watson M."/>
            <person name="Adriaenssens E.M."/>
            <person name="Foster-Nyarko E."/>
            <person name="Jarju S."/>
            <person name="Secka A."/>
            <person name="Antonio M."/>
            <person name="Oren A."/>
            <person name="Chaudhuri R.R."/>
            <person name="La Ragione R."/>
            <person name="Hildebrand F."/>
            <person name="Pallen M.J."/>
        </authorList>
    </citation>
    <scope>NUCLEOTIDE SEQUENCE</scope>
    <source>
        <strain evidence="5">ChiGjej2B2-16831</strain>
    </source>
</reference>
<feature type="domain" description="HTH arsR-type" evidence="4">
    <location>
        <begin position="24"/>
        <end position="118"/>
    </location>
</feature>
<evidence type="ECO:0000313" key="6">
    <source>
        <dbReference type="Proteomes" id="UP000824128"/>
    </source>
</evidence>
<dbReference type="GO" id="GO:0003700">
    <property type="term" value="F:DNA-binding transcription factor activity"/>
    <property type="evidence" value="ECO:0007669"/>
    <property type="project" value="InterPro"/>
</dbReference>
<evidence type="ECO:0000259" key="4">
    <source>
        <dbReference type="PROSITE" id="PS50987"/>
    </source>
</evidence>
<dbReference type="InterPro" id="IPR036390">
    <property type="entry name" value="WH_DNA-bd_sf"/>
</dbReference>
<dbReference type="CDD" id="cd00090">
    <property type="entry name" value="HTH_ARSR"/>
    <property type="match status" value="1"/>
</dbReference>
<proteinExistence type="predicted"/>
<dbReference type="PANTHER" id="PTHR43132:SF6">
    <property type="entry name" value="HTH-TYPE TRANSCRIPTIONAL REPRESSOR CZRA"/>
    <property type="match status" value="1"/>
</dbReference>
<dbReference type="InterPro" id="IPR036388">
    <property type="entry name" value="WH-like_DNA-bd_sf"/>
</dbReference>
<keyword evidence="1" id="KW-0805">Transcription regulation</keyword>
<sequence>MAQISLPHQHGHAEQAQDVYERLRETDEFRIIADVFRQLGDASRVRIFWLLCHCEECVINISALMGMSSPAVSHHLRQLRASGLLLSRREGKEVYYRAADTELARLLHLAIERAMEIACPEAEAGKRP</sequence>